<dbReference type="InterPro" id="IPR001810">
    <property type="entry name" value="F-box_dom"/>
</dbReference>
<dbReference type="Gene3D" id="3.80.10.10">
    <property type="entry name" value="Ribonuclease Inhibitor"/>
    <property type="match status" value="2"/>
</dbReference>
<dbReference type="SUPFAM" id="SSF52058">
    <property type="entry name" value="L domain-like"/>
    <property type="match status" value="1"/>
</dbReference>
<keyword evidence="5" id="KW-1185">Reference proteome</keyword>
<evidence type="ECO:0000313" key="5">
    <source>
        <dbReference type="Proteomes" id="UP000239899"/>
    </source>
</evidence>
<accession>A0A2P6TU99</accession>
<keyword evidence="4" id="KW-0808">Transferase</keyword>
<feature type="region of interest" description="Disordered" evidence="2">
    <location>
        <begin position="12"/>
        <end position="41"/>
    </location>
</feature>
<gene>
    <name evidence="4" type="ORF">C2E21_3320</name>
</gene>
<name>A0A2P6TU99_CHLSO</name>
<feature type="domain" description="F-box" evidence="3">
    <location>
        <begin position="210"/>
        <end position="257"/>
    </location>
</feature>
<evidence type="ECO:0000256" key="1">
    <source>
        <dbReference type="ARBA" id="ARBA00004430"/>
    </source>
</evidence>
<dbReference type="GO" id="GO:0005930">
    <property type="term" value="C:axoneme"/>
    <property type="evidence" value="ECO:0007669"/>
    <property type="project" value="UniProtKB-SubCell"/>
</dbReference>
<organism evidence="4 5">
    <name type="scientific">Chlorella sorokiniana</name>
    <name type="common">Freshwater green alga</name>
    <dbReference type="NCBI Taxonomy" id="3076"/>
    <lineage>
        <taxon>Eukaryota</taxon>
        <taxon>Viridiplantae</taxon>
        <taxon>Chlorophyta</taxon>
        <taxon>core chlorophytes</taxon>
        <taxon>Trebouxiophyceae</taxon>
        <taxon>Chlorellales</taxon>
        <taxon>Chlorellaceae</taxon>
        <taxon>Chlorella clade</taxon>
        <taxon>Chlorella</taxon>
    </lineage>
</organism>
<dbReference type="OrthoDB" id="520616at2759"/>
<dbReference type="InterPro" id="IPR032675">
    <property type="entry name" value="LRR_dom_sf"/>
</dbReference>
<comment type="subcellular location">
    <subcellularLocation>
        <location evidence="1">Cytoplasm</location>
        <location evidence="1">Cytoskeleton</location>
        <location evidence="1">Cilium axoneme</location>
    </subcellularLocation>
</comment>
<sequence length="627" mass="68762">MCIVAPSLTWPPATGRTDLTTTKRSRSGGRPARQNGRQRSAPCWSGLDMRLDAGSAGVPAILSRLTQLQRLQLGGSCSGLHWTDLQPLTGLTHLAFKCTSFRHLSNPTALMQLRHLQWNDEEAHLHLSTAGEPVLEELTTDCLTSLPPQLAAAASLRSLTLTNARFELAISAIDTLLALPHLACLTLPRRLSEAGWQAVQQLRRARPGLSVEMQDLPDDALERVFVLAGQEYYPAIVGVSKRWSRLCWGSRQLWQRINLRGGEPGPPIATYAAAAAAADEDRLLETADLQQRQLQRQAAWQAAKCAQLERAGRLAEAVSYDDSMAQVLPLAAALQLLSPDTLTKLDLSVQTIQEDQAALLAAFTGLSSLTLHTPQGGSSAWPVLRQLPRLQHLHLGAHRMGEQLIAALLPLTSLTRLAAGWRCHQAAPEPGCPHQPVLQHLATDGFPSVPPQLTAVTSLRSLDFAKRRGFELTAECSEAMMNDLPDDLLERVYMLAGKELYPAIVGVSKRWWRVCWGSKALWRHLTISQLELGPPINASGTSSSARGLAPKKTQQEVTDHHYWRLGMWRSAQQPKLGRIGHLVEEIRIEEVPVQAGLSLTGLITLLSPQRLTELELSETVPPATQKR</sequence>
<dbReference type="PROSITE" id="PS50181">
    <property type="entry name" value="FBOX"/>
    <property type="match status" value="1"/>
</dbReference>
<dbReference type="EMBL" id="LHPG02000006">
    <property type="protein sequence ID" value="PRW57648.1"/>
    <property type="molecule type" value="Genomic_DNA"/>
</dbReference>
<evidence type="ECO:0000313" key="4">
    <source>
        <dbReference type="EMBL" id="PRW57648.1"/>
    </source>
</evidence>
<keyword evidence="4" id="KW-0418">Kinase</keyword>
<reference evidence="4 5" key="1">
    <citation type="journal article" date="2018" name="Plant J.">
        <title>Genome sequences of Chlorella sorokiniana UTEX 1602 and Micractinium conductrix SAG 241.80: implications to maltose excretion by a green alga.</title>
        <authorList>
            <person name="Arriola M.B."/>
            <person name="Velmurugan N."/>
            <person name="Zhang Y."/>
            <person name="Plunkett M.H."/>
            <person name="Hondzo H."/>
            <person name="Barney B.M."/>
        </authorList>
    </citation>
    <scope>NUCLEOTIDE SEQUENCE [LARGE SCALE GENOMIC DNA]</scope>
    <source>
        <strain evidence="5">UTEX 1602</strain>
    </source>
</reference>
<proteinExistence type="predicted"/>
<evidence type="ECO:0000256" key="2">
    <source>
        <dbReference type="SAM" id="MobiDB-lite"/>
    </source>
</evidence>
<evidence type="ECO:0000259" key="3">
    <source>
        <dbReference type="PROSITE" id="PS50181"/>
    </source>
</evidence>
<dbReference type="Proteomes" id="UP000239899">
    <property type="component" value="Unassembled WGS sequence"/>
</dbReference>
<dbReference type="GO" id="GO:0016301">
    <property type="term" value="F:kinase activity"/>
    <property type="evidence" value="ECO:0007669"/>
    <property type="project" value="UniProtKB-KW"/>
</dbReference>
<dbReference type="AlphaFoldDB" id="A0A2P6TU99"/>
<comment type="caution">
    <text evidence="4">The sequence shown here is derived from an EMBL/GenBank/DDBJ whole genome shotgun (WGS) entry which is preliminary data.</text>
</comment>
<protein>
    <submittedName>
        <fullName evidence="4">Kinase</fullName>
    </submittedName>
</protein>